<feature type="binding site" evidence="12">
    <location>
        <position position="250"/>
    </location>
    <ligand>
        <name>substrate</name>
    </ligand>
</feature>
<dbReference type="Proteomes" id="UP000640274">
    <property type="component" value="Unassembled WGS sequence"/>
</dbReference>
<dbReference type="PROSITE" id="PS00584">
    <property type="entry name" value="PFKB_KINASES_2"/>
    <property type="match status" value="1"/>
</dbReference>
<evidence type="ECO:0000313" key="14">
    <source>
        <dbReference type="EMBL" id="MBJ6361398.1"/>
    </source>
</evidence>
<accession>A0A934J4I8</accession>
<keyword evidence="9 12" id="KW-0460">Magnesium</keyword>
<dbReference type="InterPro" id="IPR011877">
    <property type="entry name" value="Ribokinase"/>
</dbReference>
<dbReference type="InterPro" id="IPR002139">
    <property type="entry name" value="Ribo/fructo_kinase"/>
</dbReference>
<feature type="binding site" evidence="12">
    <location>
        <position position="289"/>
    </location>
    <ligand>
        <name>K(+)</name>
        <dbReference type="ChEBI" id="CHEBI:29103"/>
    </ligand>
</feature>
<feature type="active site" description="Proton acceptor" evidence="12">
    <location>
        <position position="250"/>
    </location>
</feature>
<dbReference type="GO" id="GO:0005829">
    <property type="term" value="C:cytosol"/>
    <property type="evidence" value="ECO:0007669"/>
    <property type="project" value="TreeGrafter"/>
</dbReference>
<dbReference type="NCBIfam" id="TIGR02152">
    <property type="entry name" value="D_ribokin_bact"/>
    <property type="match status" value="1"/>
</dbReference>
<protein>
    <recommendedName>
        <fullName evidence="3 12">Ribokinase</fullName>
        <shortName evidence="12">RK</shortName>
        <ecNumber evidence="2 12">2.7.1.15</ecNumber>
    </recommendedName>
</protein>
<dbReference type="PRINTS" id="PR00990">
    <property type="entry name" value="RIBOKINASE"/>
</dbReference>
<sequence length="302" mass="31870">MTNVFSIGSLNMDIVYQVSDLPKPGETVQSLSCKLFPGGKGANQAVAASRSGASVWMIGAVGDDSYGEALRRALQADGVRTETVHSIEGDTGTACITVDAFAENHIVLAAGANGRLTSSDIPEWIWGEAALIMLQNEIPWQVNRHVLAAARERGILVIMNAAPAMHIEEDVLPLIPILAVNETELEMISGQRISGRIDAQTAAESLIRRGVSTVLVTLGSEGSLWLKSDGECLWTPAFLVDPVDTTAAGDTFIGAFAAEYASGVPAQQALRYASAAAALAVTREGAQSSVPGREEVLHFMQP</sequence>
<organism evidence="14 15">
    <name type="scientific">Paenibacillus roseus</name>
    <dbReference type="NCBI Taxonomy" id="2798579"/>
    <lineage>
        <taxon>Bacteria</taxon>
        <taxon>Bacillati</taxon>
        <taxon>Bacillota</taxon>
        <taxon>Bacilli</taxon>
        <taxon>Bacillales</taxon>
        <taxon>Paenibacillaceae</taxon>
        <taxon>Paenibacillus</taxon>
    </lineage>
</organism>
<keyword evidence="4 12" id="KW-0808">Transferase</keyword>
<keyword evidence="10 12" id="KW-0630">Potassium</keyword>
<dbReference type="InterPro" id="IPR011611">
    <property type="entry name" value="PfkB_dom"/>
</dbReference>
<keyword evidence="6 12" id="KW-0547">Nucleotide-binding</keyword>
<feature type="binding site" evidence="12">
    <location>
        <position position="283"/>
    </location>
    <ligand>
        <name>K(+)</name>
        <dbReference type="ChEBI" id="CHEBI:29103"/>
    </ligand>
</feature>
<feature type="binding site" evidence="12">
    <location>
        <position position="280"/>
    </location>
    <ligand>
        <name>K(+)</name>
        <dbReference type="ChEBI" id="CHEBI:29103"/>
    </ligand>
</feature>
<evidence type="ECO:0000256" key="2">
    <source>
        <dbReference type="ARBA" id="ARBA00012035"/>
    </source>
</evidence>
<evidence type="ECO:0000256" key="7">
    <source>
        <dbReference type="ARBA" id="ARBA00022777"/>
    </source>
</evidence>
<feature type="binding site" evidence="12">
    <location>
        <position position="244"/>
    </location>
    <ligand>
        <name>K(+)</name>
        <dbReference type="ChEBI" id="CHEBI:29103"/>
    </ligand>
</feature>
<dbReference type="GO" id="GO:0019303">
    <property type="term" value="P:D-ribose catabolic process"/>
    <property type="evidence" value="ECO:0007669"/>
    <property type="project" value="UniProtKB-UniRule"/>
</dbReference>
<feature type="binding site" evidence="12">
    <location>
        <begin position="39"/>
        <end position="43"/>
    </location>
    <ligand>
        <name>substrate</name>
    </ligand>
</feature>
<evidence type="ECO:0000256" key="8">
    <source>
        <dbReference type="ARBA" id="ARBA00022840"/>
    </source>
</evidence>
<evidence type="ECO:0000256" key="4">
    <source>
        <dbReference type="ARBA" id="ARBA00022679"/>
    </source>
</evidence>
<proteinExistence type="inferred from homology"/>
<dbReference type="Gene3D" id="3.40.1190.20">
    <property type="match status" value="1"/>
</dbReference>
<evidence type="ECO:0000256" key="10">
    <source>
        <dbReference type="ARBA" id="ARBA00022958"/>
    </source>
</evidence>
<feature type="binding site" evidence="12">
    <location>
        <begin position="249"/>
        <end position="250"/>
    </location>
    <ligand>
        <name>ATP</name>
        <dbReference type="ChEBI" id="CHEBI:30616"/>
    </ligand>
</feature>
<dbReference type="RefSeq" id="WP_199018950.1">
    <property type="nucleotide sequence ID" value="NZ_JAELUP010000026.1"/>
</dbReference>
<dbReference type="CDD" id="cd01174">
    <property type="entry name" value="ribokinase"/>
    <property type="match status" value="1"/>
</dbReference>
<reference evidence="14" key="1">
    <citation type="submission" date="2020-12" db="EMBL/GenBank/DDBJ databases">
        <authorList>
            <person name="Huq M.A."/>
        </authorList>
    </citation>
    <scope>NUCLEOTIDE SEQUENCE</scope>
    <source>
        <strain evidence="14">MAHUQ-46</strain>
    </source>
</reference>
<evidence type="ECO:0000256" key="12">
    <source>
        <dbReference type="HAMAP-Rule" id="MF_01987"/>
    </source>
</evidence>
<keyword evidence="8 12" id="KW-0067">ATP-binding</keyword>
<dbReference type="PANTHER" id="PTHR10584">
    <property type="entry name" value="SUGAR KINASE"/>
    <property type="match status" value="1"/>
</dbReference>
<feature type="binding site" evidence="12">
    <location>
        <position position="137"/>
    </location>
    <ligand>
        <name>substrate</name>
    </ligand>
</feature>
<feature type="binding site" evidence="12">
    <location>
        <position position="181"/>
    </location>
    <ligand>
        <name>ATP</name>
        <dbReference type="ChEBI" id="CHEBI:30616"/>
    </ligand>
</feature>
<dbReference type="GO" id="GO:0046872">
    <property type="term" value="F:metal ion binding"/>
    <property type="evidence" value="ECO:0007669"/>
    <property type="project" value="UniProtKB-KW"/>
</dbReference>
<gene>
    <name evidence="12 14" type="primary">rbsK</name>
    <name evidence="14" type="ORF">JFN88_08775</name>
</gene>
<dbReference type="InterPro" id="IPR029056">
    <property type="entry name" value="Ribokinase-like"/>
</dbReference>
<evidence type="ECO:0000256" key="9">
    <source>
        <dbReference type="ARBA" id="ARBA00022842"/>
    </source>
</evidence>
<dbReference type="Pfam" id="PF00294">
    <property type="entry name" value="PfkB"/>
    <property type="match status" value="1"/>
</dbReference>
<keyword evidence="12" id="KW-0963">Cytoplasm</keyword>
<evidence type="ECO:0000256" key="3">
    <source>
        <dbReference type="ARBA" id="ARBA00016943"/>
    </source>
</evidence>
<dbReference type="InterPro" id="IPR002173">
    <property type="entry name" value="Carboh/pur_kinase_PfkB_CS"/>
</dbReference>
<dbReference type="GO" id="GO:0005524">
    <property type="term" value="F:ATP binding"/>
    <property type="evidence" value="ECO:0007669"/>
    <property type="project" value="UniProtKB-UniRule"/>
</dbReference>
<dbReference type="EMBL" id="JAELUP010000026">
    <property type="protein sequence ID" value="MBJ6361398.1"/>
    <property type="molecule type" value="Genomic_DNA"/>
</dbReference>
<keyword evidence="15" id="KW-1185">Reference proteome</keyword>
<comment type="caution">
    <text evidence="12">Lacks conserved residue(s) required for the propagation of feature annotation.</text>
</comment>
<feature type="binding site" evidence="12">
    <location>
        <position position="285"/>
    </location>
    <ligand>
        <name>K(+)</name>
        <dbReference type="ChEBI" id="CHEBI:29103"/>
    </ligand>
</feature>
<comment type="similarity">
    <text evidence="1">Belongs to the carbohydrate kinase pfkB family.</text>
</comment>
<comment type="caution">
    <text evidence="14">The sequence shown here is derived from an EMBL/GenBank/DDBJ whole genome shotgun (WGS) entry which is preliminary data.</text>
</comment>
<evidence type="ECO:0000259" key="13">
    <source>
        <dbReference type="Pfam" id="PF00294"/>
    </source>
</evidence>
<comment type="subcellular location">
    <subcellularLocation>
        <location evidence="12">Cytoplasm</location>
    </subcellularLocation>
</comment>
<dbReference type="HAMAP" id="MF_01987">
    <property type="entry name" value="Ribokinase"/>
    <property type="match status" value="1"/>
</dbReference>
<dbReference type="PANTHER" id="PTHR10584:SF166">
    <property type="entry name" value="RIBOKINASE"/>
    <property type="match status" value="1"/>
</dbReference>
<comment type="function">
    <text evidence="12">Catalyzes the phosphorylation of ribose at O-5 in a reaction requiring ATP and magnesium. The resulting D-ribose-5-phosphate can then be used either for sythesis of nucleotides, histidine, and tryptophan, or as a component of the pentose phosphate pathway.</text>
</comment>
<keyword evidence="7 12" id="KW-0418">Kinase</keyword>
<dbReference type="SUPFAM" id="SSF53613">
    <property type="entry name" value="Ribokinase-like"/>
    <property type="match status" value="1"/>
</dbReference>
<comment type="catalytic activity">
    <reaction evidence="12">
        <text>D-ribose + ATP = D-ribose 5-phosphate + ADP + H(+)</text>
        <dbReference type="Rhea" id="RHEA:13697"/>
        <dbReference type="ChEBI" id="CHEBI:15378"/>
        <dbReference type="ChEBI" id="CHEBI:30616"/>
        <dbReference type="ChEBI" id="CHEBI:47013"/>
        <dbReference type="ChEBI" id="CHEBI:78346"/>
        <dbReference type="ChEBI" id="CHEBI:456216"/>
        <dbReference type="EC" id="2.7.1.15"/>
    </reaction>
</comment>
<dbReference type="AlphaFoldDB" id="A0A934J4I8"/>
<evidence type="ECO:0000256" key="11">
    <source>
        <dbReference type="ARBA" id="ARBA00023277"/>
    </source>
</evidence>
<comment type="pathway">
    <text evidence="12">Carbohydrate metabolism; D-ribose degradation; D-ribose 5-phosphate from beta-D-ribopyranose: step 2/2.</text>
</comment>
<evidence type="ECO:0000313" key="15">
    <source>
        <dbReference type="Proteomes" id="UP000640274"/>
    </source>
</evidence>
<feature type="binding site" evidence="12">
    <location>
        <begin position="11"/>
        <end position="13"/>
    </location>
    <ligand>
        <name>substrate</name>
    </ligand>
</feature>
<dbReference type="EC" id="2.7.1.15" evidence="2 12"/>
<name>A0A934J4I8_9BACL</name>
<dbReference type="GO" id="GO:0004747">
    <property type="term" value="F:ribokinase activity"/>
    <property type="evidence" value="ECO:0007669"/>
    <property type="project" value="UniProtKB-UniRule"/>
</dbReference>
<feature type="binding site" evidence="12">
    <location>
        <position position="246"/>
    </location>
    <ligand>
        <name>K(+)</name>
        <dbReference type="ChEBI" id="CHEBI:29103"/>
    </ligand>
</feature>
<keyword evidence="11 12" id="KW-0119">Carbohydrate metabolism</keyword>
<evidence type="ECO:0000256" key="6">
    <source>
        <dbReference type="ARBA" id="ARBA00022741"/>
    </source>
</evidence>
<comment type="cofactor">
    <cofactor evidence="12">
        <name>Mg(2+)</name>
        <dbReference type="ChEBI" id="CHEBI:18420"/>
    </cofactor>
    <text evidence="12">Requires a divalent cation, most likely magnesium in vivo, as an electrophilic catalyst to aid phosphoryl group transfer. It is the chelate of the metal and the nucleotide that is the actual substrate.</text>
</comment>
<comment type="subunit">
    <text evidence="12">Homodimer.</text>
</comment>
<comment type="activity regulation">
    <text evidence="12">Activated by a monovalent cation that binds near, but not in, the active site. The most likely occupant of the site in vivo is potassium. Ion binding induces a conformational change that may alter substrate affinity.</text>
</comment>
<keyword evidence="5 12" id="KW-0479">Metal-binding</keyword>
<feature type="domain" description="Carbohydrate kinase PfkB" evidence="13">
    <location>
        <begin position="1"/>
        <end position="291"/>
    </location>
</feature>
<comment type="similarity">
    <text evidence="12">Belongs to the carbohydrate kinase PfkB family. Ribokinase subfamily.</text>
</comment>
<evidence type="ECO:0000256" key="1">
    <source>
        <dbReference type="ARBA" id="ARBA00005380"/>
    </source>
</evidence>
<evidence type="ECO:0000256" key="5">
    <source>
        <dbReference type="ARBA" id="ARBA00022723"/>
    </source>
</evidence>
<feature type="binding site" evidence="12">
    <location>
        <begin position="217"/>
        <end position="222"/>
    </location>
    <ligand>
        <name>ATP</name>
        <dbReference type="ChEBI" id="CHEBI:30616"/>
    </ligand>
</feature>